<dbReference type="EMBL" id="LTAN01000008">
    <property type="protein sequence ID" value="OBR04843.1"/>
    <property type="molecule type" value="Genomic_DNA"/>
</dbReference>
<dbReference type="SUPFAM" id="SSF53756">
    <property type="entry name" value="UDP-Glycosyltransferase/glycogen phosphorylase"/>
    <property type="match status" value="1"/>
</dbReference>
<dbReference type="GO" id="GO:0016758">
    <property type="term" value="F:hexosyltransferase activity"/>
    <property type="evidence" value="ECO:0007669"/>
    <property type="project" value="UniProtKB-ARBA"/>
</dbReference>
<dbReference type="CDD" id="cd03784">
    <property type="entry name" value="GT1_Gtf-like"/>
    <property type="match status" value="1"/>
</dbReference>
<proteinExistence type="predicted"/>
<dbReference type="Pfam" id="PF06722">
    <property type="entry name" value="EryCIII-like_C"/>
    <property type="match status" value="1"/>
</dbReference>
<gene>
    <name evidence="3" type="ORF">CH63R_11546</name>
</gene>
<dbReference type="RefSeq" id="XP_018153361.1">
    <property type="nucleotide sequence ID" value="XM_018306520.1"/>
</dbReference>
<dbReference type="KEGG" id="chig:CH63R_11546"/>
<dbReference type="InterPro" id="IPR050426">
    <property type="entry name" value="Glycosyltransferase_28"/>
</dbReference>
<dbReference type="AlphaFoldDB" id="A0A1B7XYI9"/>
<dbReference type="Proteomes" id="UP000092177">
    <property type="component" value="Chromosome 8"/>
</dbReference>
<evidence type="ECO:0000313" key="4">
    <source>
        <dbReference type="Proteomes" id="UP000092177"/>
    </source>
</evidence>
<feature type="domain" description="Erythromycin biosynthesis protein CIII-like C-terminal" evidence="2">
    <location>
        <begin position="305"/>
        <end position="433"/>
    </location>
</feature>
<dbReference type="InterPro" id="IPR010610">
    <property type="entry name" value="EryCIII-like_C"/>
</dbReference>
<accession>A0A1B7XYI9</accession>
<sequence length="439" mass="47128">MKVLIATMPFAGHINPAQPVARALIRRGHAVAWLTSASHEHLVTPTGAAFFPSPAALARHDEIPLAPDPGTWGLAAVVSTLRRLFLDRVPDQVAAYRAVLATFDADVLLVDLGAYGAHCLRDLTGLPYATLGINPLFTMDAEIPPWGTGWLPPKTFFGRWVNALTHTVAAQLIYTRLTAALNGHRAAMGLPPLPALGFYDSTRSDALHIMPTTPAFEFPRRNLHPGVRFVGPLLPLFNDDDEGDDGGGGGGTFSPPEWWGELLAHPREKVVHVTQGTYATNPANLIAPTLSALRYRPDLLVIATTRDAETLLAAGSLPANARVAPFVPHARLLPHVGVMVTNAGYNGVLAALSCGVPMVCAGRSEDKADVSSRVAWVGAGVDLRTDTPGEEALRDAVERVVSDGRFRKAVEAVRNDFARHDGPEEAVDELEELVEKSRR</sequence>
<name>A0A1B7XYI9_COLHI</name>
<dbReference type="GeneID" id="28870627"/>
<reference evidence="4" key="1">
    <citation type="journal article" date="2017" name="BMC Genomics">
        <title>Gapless genome assembly of Colletotrichum higginsianum reveals chromosome structure and association of transposable elements with secondary metabolite gene clusters.</title>
        <authorList>
            <person name="Dallery J.-F."/>
            <person name="Lapalu N."/>
            <person name="Zampounis A."/>
            <person name="Pigne S."/>
            <person name="Luyten I."/>
            <person name="Amselem J."/>
            <person name="Wittenberg A.H.J."/>
            <person name="Zhou S."/>
            <person name="de Queiroz M.V."/>
            <person name="Robin G.P."/>
            <person name="Auger A."/>
            <person name="Hainaut M."/>
            <person name="Henrissat B."/>
            <person name="Kim K.-T."/>
            <person name="Lee Y.-H."/>
            <person name="Lespinet O."/>
            <person name="Schwartz D.C."/>
            <person name="Thon M.R."/>
            <person name="O'Connell R.J."/>
        </authorList>
    </citation>
    <scope>NUCLEOTIDE SEQUENCE [LARGE SCALE GENOMIC DNA]</scope>
    <source>
        <strain evidence="4">IMI 349063</strain>
    </source>
</reference>
<dbReference type="Gene3D" id="3.40.50.2000">
    <property type="entry name" value="Glycogen Phosphorylase B"/>
    <property type="match status" value="2"/>
</dbReference>
<dbReference type="VEuPathDB" id="FungiDB:CH63R_11546"/>
<dbReference type="OrthoDB" id="5835829at2759"/>
<comment type="caution">
    <text evidence="3">The sequence shown here is derived from an EMBL/GenBank/DDBJ whole genome shotgun (WGS) entry which is preliminary data.</text>
</comment>
<dbReference type="PANTHER" id="PTHR48050:SF13">
    <property type="entry name" value="STEROL 3-BETA-GLUCOSYLTRANSFERASE UGT80A2"/>
    <property type="match status" value="1"/>
</dbReference>
<keyword evidence="4" id="KW-1185">Reference proteome</keyword>
<evidence type="ECO:0000313" key="3">
    <source>
        <dbReference type="EMBL" id="OBR04843.1"/>
    </source>
</evidence>
<dbReference type="PANTHER" id="PTHR48050">
    <property type="entry name" value="STEROL 3-BETA-GLUCOSYLTRANSFERASE"/>
    <property type="match status" value="1"/>
</dbReference>
<dbReference type="GO" id="GO:0008194">
    <property type="term" value="F:UDP-glycosyltransferase activity"/>
    <property type="evidence" value="ECO:0007669"/>
    <property type="project" value="InterPro"/>
</dbReference>
<protein>
    <submittedName>
        <fullName evidence="3">PdmS protein</fullName>
    </submittedName>
</protein>
<keyword evidence="1" id="KW-0808">Transferase</keyword>
<organism evidence="3 4">
    <name type="scientific">Colletotrichum higginsianum (strain IMI 349063)</name>
    <name type="common">Crucifer anthracnose fungus</name>
    <dbReference type="NCBI Taxonomy" id="759273"/>
    <lineage>
        <taxon>Eukaryota</taxon>
        <taxon>Fungi</taxon>
        <taxon>Dikarya</taxon>
        <taxon>Ascomycota</taxon>
        <taxon>Pezizomycotina</taxon>
        <taxon>Sordariomycetes</taxon>
        <taxon>Hypocreomycetidae</taxon>
        <taxon>Glomerellales</taxon>
        <taxon>Glomerellaceae</taxon>
        <taxon>Colletotrichum</taxon>
        <taxon>Colletotrichum destructivum species complex</taxon>
    </lineage>
</organism>
<evidence type="ECO:0000259" key="2">
    <source>
        <dbReference type="Pfam" id="PF06722"/>
    </source>
</evidence>
<dbReference type="FunFam" id="3.40.50.2000:FF:000072">
    <property type="entry name" value="Glycosyl transferase"/>
    <property type="match status" value="1"/>
</dbReference>
<evidence type="ECO:0000256" key="1">
    <source>
        <dbReference type="ARBA" id="ARBA00022679"/>
    </source>
</evidence>
<dbReference type="InterPro" id="IPR002213">
    <property type="entry name" value="UDP_glucos_trans"/>
</dbReference>